<dbReference type="RefSeq" id="XP_056575557.1">
    <property type="nucleotide sequence ID" value="XM_056726985.1"/>
</dbReference>
<dbReference type="OrthoDB" id="3531591at2759"/>
<comment type="caution">
    <text evidence="1">The sequence shown here is derived from an EMBL/GenBank/DDBJ whole genome shotgun (WGS) entry which is preliminary data.</text>
</comment>
<organism evidence="1 2">
    <name type="scientific">Penicillium concentricum</name>
    <dbReference type="NCBI Taxonomy" id="293559"/>
    <lineage>
        <taxon>Eukaryota</taxon>
        <taxon>Fungi</taxon>
        <taxon>Dikarya</taxon>
        <taxon>Ascomycota</taxon>
        <taxon>Pezizomycotina</taxon>
        <taxon>Eurotiomycetes</taxon>
        <taxon>Eurotiomycetidae</taxon>
        <taxon>Eurotiales</taxon>
        <taxon>Aspergillaceae</taxon>
        <taxon>Penicillium</taxon>
    </lineage>
</organism>
<proteinExistence type="predicted"/>
<sequence>MAFSNEEESYKGIGLQTFSPDMVCAPYDNQPVSESVGDKSSFTFLLPKDDSSFLVCSIIPVREGDFLGVFSGKIRFSETWSPRHGIHGPVGNLWLDYSKVTGTLSQMCVSETGGSANVRIQWDLIHDDVDKDNCSSWRVSVKATKPIMPFEPLVREASQQEQYVLHLSPKHAKRGFLEICEAD</sequence>
<evidence type="ECO:0000313" key="2">
    <source>
        <dbReference type="Proteomes" id="UP001147752"/>
    </source>
</evidence>
<keyword evidence="2" id="KW-1185">Reference proteome</keyword>
<dbReference type="GeneID" id="81466168"/>
<dbReference type="AlphaFoldDB" id="A0A9W9UZ07"/>
<name>A0A9W9UZ07_9EURO</name>
<gene>
    <name evidence="1" type="ORF">N7517_009262</name>
</gene>
<dbReference type="Proteomes" id="UP001147752">
    <property type="component" value="Unassembled WGS sequence"/>
</dbReference>
<protein>
    <submittedName>
        <fullName evidence="1">Uncharacterized protein</fullName>
    </submittedName>
</protein>
<reference evidence="1" key="2">
    <citation type="journal article" date="2023" name="IMA Fungus">
        <title>Comparative genomic study of the Penicillium genus elucidates a diverse pangenome and 15 lateral gene transfer events.</title>
        <authorList>
            <person name="Petersen C."/>
            <person name="Sorensen T."/>
            <person name="Nielsen M.R."/>
            <person name="Sondergaard T.E."/>
            <person name="Sorensen J.L."/>
            <person name="Fitzpatrick D.A."/>
            <person name="Frisvad J.C."/>
            <person name="Nielsen K.L."/>
        </authorList>
    </citation>
    <scope>NUCLEOTIDE SEQUENCE</scope>
    <source>
        <strain evidence="1">IBT 3081</strain>
    </source>
</reference>
<dbReference type="EMBL" id="JAPZBT010000004">
    <property type="protein sequence ID" value="KAJ5360071.1"/>
    <property type="molecule type" value="Genomic_DNA"/>
</dbReference>
<accession>A0A9W9UZ07</accession>
<reference evidence="1" key="1">
    <citation type="submission" date="2022-12" db="EMBL/GenBank/DDBJ databases">
        <authorList>
            <person name="Petersen C."/>
        </authorList>
    </citation>
    <scope>NUCLEOTIDE SEQUENCE</scope>
    <source>
        <strain evidence="1">IBT 3081</strain>
    </source>
</reference>
<evidence type="ECO:0000313" key="1">
    <source>
        <dbReference type="EMBL" id="KAJ5360071.1"/>
    </source>
</evidence>